<dbReference type="GO" id="GO:0003677">
    <property type="term" value="F:DNA binding"/>
    <property type="evidence" value="ECO:0007669"/>
    <property type="project" value="UniProtKB-UniRule"/>
</dbReference>
<gene>
    <name evidence="4" type="ORF">FYJ39_13095</name>
</gene>
<dbReference type="Pfam" id="PF00486">
    <property type="entry name" value="Trans_reg_C"/>
    <property type="match status" value="1"/>
</dbReference>
<evidence type="ECO:0000313" key="4">
    <source>
        <dbReference type="EMBL" id="MSS37486.1"/>
    </source>
</evidence>
<dbReference type="Proteomes" id="UP000429958">
    <property type="component" value="Unassembled WGS sequence"/>
</dbReference>
<evidence type="ECO:0000256" key="2">
    <source>
        <dbReference type="PROSITE-ProRule" id="PRU01091"/>
    </source>
</evidence>
<dbReference type="Gene3D" id="1.10.10.10">
    <property type="entry name" value="Winged helix-like DNA-binding domain superfamily/Winged helix DNA-binding domain"/>
    <property type="match status" value="1"/>
</dbReference>
<sequence>MRRLRKKLEDDPIETVRVVGYRFKKAAELQK</sequence>
<dbReference type="RefSeq" id="WP_154472928.1">
    <property type="nucleotide sequence ID" value="NZ_DBEWUL010000211.1"/>
</dbReference>
<feature type="DNA-binding region" description="OmpR/PhoB-type" evidence="2">
    <location>
        <begin position="1"/>
        <end position="25"/>
    </location>
</feature>
<dbReference type="PROSITE" id="PS51755">
    <property type="entry name" value="OMPR_PHOB"/>
    <property type="match status" value="1"/>
</dbReference>
<evidence type="ECO:0000256" key="1">
    <source>
        <dbReference type="ARBA" id="ARBA00023125"/>
    </source>
</evidence>
<organism evidence="4 5">
    <name type="scientific">Clostridium porci</name>
    <dbReference type="NCBI Taxonomy" id="2605778"/>
    <lineage>
        <taxon>Bacteria</taxon>
        <taxon>Bacillati</taxon>
        <taxon>Bacillota</taxon>
        <taxon>Clostridia</taxon>
        <taxon>Eubacteriales</taxon>
        <taxon>Clostridiaceae</taxon>
        <taxon>Clostridium</taxon>
    </lineage>
</organism>
<keyword evidence="5" id="KW-1185">Reference proteome</keyword>
<dbReference type="InterPro" id="IPR016032">
    <property type="entry name" value="Sig_transdc_resp-reg_C-effctor"/>
</dbReference>
<keyword evidence="1 2" id="KW-0238">DNA-binding</keyword>
<dbReference type="InterPro" id="IPR001867">
    <property type="entry name" value="OmpR/PhoB-type_DNA-bd"/>
</dbReference>
<evidence type="ECO:0000259" key="3">
    <source>
        <dbReference type="PROSITE" id="PS51755"/>
    </source>
</evidence>
<protein>
    <recommendedName>
        <fullName evidence="3">OmpR/PhoB-type domain-containing protein</fullName>
    </recommendedName>
</protein>
<dbReference type="InterPro" id="IPR036388">
    <property type="entry name" value="WH-like_DNA-bd_sf"/>
</dbReference>
<proteinExistence type="predicted"/>
<feature type="domain" description="OmpR/PhoB-type" evidence="3">
    <location>
        <begin position="1"/>
        <end position="25"/>
    </location>
</feature>
<dbReference type="EMBL" id="VUMD01000011">
    <property type="protein sequence ID" value="MSS37486.1"/>
    <property type="molecule type" value="Genomic_DNA"/>
</dbReference>
<dbReference type="GO" id="GO:0006355">
    <property type="term" value="P:regulation of DNA-templated transcription"/>
    <property type="evidence" value="ECO:0007669"/>
    <property type="project" value="InterPro"/>
</dbReference>
<reference evidence="4 5" key="1">
    <citation type="submission" date="2019-08" db="EMBL/GenBank/DDBJ databases">
        <title>In-depth cultivation of the pig gut microbiome towards novel bacterial diversity and tailored functional studies.</title>
        <authorList>
            <person name="Wylensek D."/>
            <person name="Hitch T.C.A."/>
            <person name="Clavel T."/>
        </authorList>
    </citation>
    <scope>NUCLEOTIDE SEQUENCE [LARGE SCALE GENOMIC DNA]</scope>
    <source>
        <strain evidence="4 5">WCA-389-WT-23D1</strain>
    </source>
</reference>
<name>A0A7X2NM81_9CLOT</name>
<dbReference type="AlphaFoldDB" id="A0A7X2NM81"/>
<evidence type="ECO:0000313" key="5">
    <source>
        <dbReference type="Proteomes" id="UP000429958"/>
    </source>
</evidence>
<dbReference type="GO" id="GO:0000160">
    <property type="term" value="P:phosphorelay signal transduction system"/>
    <property type="evidence" value="ECO:0007669"/>
    <property type="project" value="InterPro"/>
</dbReference>
<accession>A0A7X2NM81</accession>
<dbReference type="SUPFAM" id="SSF46894">
    <property type="entry name" value="C-terminal effector domain of the bipartite response regulators"/>
    <property type="match status" value="1"/>
</dbReference>
<comment type="caution">
    <text evidence="4">The sequence shown here is derived from an EMBL/GenBank/DDBJ whole genome shotgun (WGS) entry which is preliminary data.</text>
</comment>